<dbReference type="EMBL" id="GBRH01162375">
    <property type="protein sequence ID" value="JAE35521.1"/>
    <property type="molecule type" value="Transcribed_RNA"/>
</dbReference>
<dbReference type="AlphaFoldDB" id="A0A0A9HKZ2"/>
<reference evidence="2" key="1">
    <citation type="submission" date="2014-09" db="EMBL/GenBank/DDBJ databases">
        <authorList>
            <person name="Magalhaes I.L.F."/>
            <person name="Oliveira U."/>
            <person name="Santos F.R."/>
            <person name="Vidigal T.H.D.A."/>
            <person name="Brescovit A.D."/>
            <person name="Santos A.J."/>
        </authorList>
    </citation>
    <scope>NUCLEOTIDE SEQUENCE</scope>
    <source>
        <tissue evidence="2">Shoot tissue taken approximately 20 cm above the soil surface</tissue>
    </source>
</reference>
<accession>A0A0A9HKZ2</accession>
<name>A0A0A9HKZ2_ARUDO</name>
<organism evidence="2">
    <name type="scientific">Arundo donax</name>
    <name type="common">Giant reed</name>
    <name type="synonym">Donax arundinaceus</name>
    <dbReference type="NCBI Taxonomy" id="35708"/>
    <lineage>
        <taxon>Eukaryota</taxon>
        <taxon>Viridiplantae</taxon>
        <taxon>Streptophyta</taxon>
        <taxon>Embryophyta</taxon>
        <taxon>Tracheophyta</taxon>
        <taxon>Spermatophyta</taxon>
        <taxon>Magnoliopsida</taxon>
        <taxon>Liliopsida</taxon>
        <taxon>Poales</taxon>
        <taxon>Poaceae</taxon>
        <taxon>PACMAD clade</taxon>
        <taxon>Arundinoideae</taxon>
        <taxon>Arundineae</taxon>
        <taxon>Arundo</taxon>
    </lineage>
</organism>
<sequence>MMNPSFTNLRMFWPASSKNQKLHISNPDAFNKEKRR</sequence>
<evidence type="ECO:0000313" key="2">
    <source>
        <dbReference type="EMBL" id="JAE35521.1"/>
    </source>
</evidence>
<evidence type="ECO:0000256" key="1">
    <source>
        <dbReference type="SAM" id="MobiDB-lite"/>
    </source>
</evidence>
<protein>
    <submittedName>
        <fullName evidence="2">Uncharacterized protein</fullName>
    </submittedName>
</protein>
<feature type="region of interest" description="Disordered" evidence="1">
    <location>
        <begin position="17"/>
        <end position="36"/>
    </location>
</feature>
<reference evidence="2" key="2">
    <citation type="journal article" date="2015" name="Data Brief">
        <title>Shoot transcriptome of the giant reed, Arundo donax.</title>
        <authorList>
            <person name="Barrero R.A."/>
            <person name="Guerrero F.D."/>
            <person name="Moolhuijzen P."/>
            <person name="Goolsby J.A."/>
            <person name="Tidwell J."/>
            <person name="Bellgard S.E."/>
            <person name="Bellgard M.I."/>
        </authorList>
    </citation>
    <scope>NUCLEOTIDE SEQUENCE</scope>
    <source>
        <tissue evidence="2">Shoot tissue taken approximately 20 cm above the soil surface</tissue>
    </source>
</reference>
<proteinExistence type="predicted"/>